<gene>
    <name evidence="3" type="ORF">CVT26_000442</name>
</gene>
<keyword evidence="4" id="KW-1185">Reference proteome</keyword>
<protein>
    <submittedName>
        <fullName evidence="3">Uncharacterized protein</fullName>
    </submittedName>
</protein>
<keyword evidence="2" id="KW-0812">Transmembrane</keyword>
<evidence type="ECO:0000313" key="4">
    <source>
        <dbReference type="Proteomes" id="UP000284706"/>
    </source>
</evidence>
<keyword evidence="2" id="KW-1133">Transmembrane helix</keyword>
<dbReference type="InParanoid" id="A0A409WKX2"/>
<dbReference type="OrthoDB" id="3227921at2759"/>
<proteinExistence type="predicted"/>
<feature type="region of interest" description="Disordered" evidence="1">
    <location>
        <begin position="510"/>
        <end position="532"/>
    </location>
</feature>
<dbReference type="Proteomes" id="UP000284706">
    <property type="component" value="Unassembled WGS sequence"/>
</dbReference>
<evidence type="ECO:0000256" key="2">
    <source>
        <dbReference type="SAM" id="Phobius"/>
    </source>
</evidence>
<feature type="transmembrane region" description="Helical" evidence="2">
    <location>
        <begin position="141"/>
        <end position="162"/>
    </location>
</feature>
<sequence length="532" mass="59265">MDLCNDGQSLNSTSITASCVHMEFDYALFDAPLILFEIICLGSNFPTLGSFGIKDWSSPLLNCYTVLACIICAALILEAGIWVRVILWHKASQQPNHHHLDPGSLGSEVIPRPHSVVFGPWLWKEHLSGETRTIRGIRGSIAVAITLIILFYSVLDLLFYPFQNTGLDYLKEVRSLGVPNNVAVNNLVWNVIVIGPAIQFPVNYSYIDSQWEDNFLTAINVTPLWSTKPDPGSLSCVYLRPDVREYLPDLPGVGPSKYWEPGYRNFDTYTTPDLLIEVNFTAFNISGSSKSDMSSNSVQVLIGFHNETSKVIQTTKSMTLVPGINMLGCITYELRQSFKNSIAPDLGLFESYDTFVVSKMLYAIPDPLASASSTFIKQAPDISTFRVFLQHDYSDLKTLQSYRQQDTLSGFAAVGGLWTFLSGIFAAIFGSSLLRILFAYDLKLGVKPISLAGVAHSIEREKIQEACRREYPRILDEIRLPPEERGLLSLLCDQLIDVKIIEREGRKSGGYVAQSGRGGEDVEMDQLESLKR</sequence>
<evidence type="ECO:0000313" key="3">
    <source>
        <dbReference type="EMBL" id="PPQ79193.1"/>
    </source>
</evidence>
<feature type="transmembrane region" description="Helical" evidence="2">
    <location>
        <begin position="64"/>
        <end position="87"/>
    </location>
</feature>
<name>A0A409WKX2_9AGAR</name>
<dbReference type="EMBL" id="NHYE01005016">
    <property type="protein sequence ID" value="PPQ79193.1"/>
    <property type="molecule type" value="Genomic_DNA"/>
</dbReference>
<reference evidence="3 4" key="1">
    <citation type="journal article" date="2018" name="Evol. Lett.">
        <title>Horizontal gene cluster transfer increased hallucinogenic mushroom diversity.</title>
        <authorList>
            <person name="Reynolds H.T."/>
            <person name="Vijayakumar V."/>
            <person name="Gluck-Thaler E."/>
            <person name="Korotkin H.B."/>
            <person name="Matheny P.B."/>
            <person name="Slot J.C."/>
        </authorList>
    </citation>
    <scope>NUCLEOTIDE SEQUENCE [LARGE SCALE GENOMIC DNA]</scope>
    <source>
        <strain evidence="3 4">SRW20</strain>
    </source>
</reference>
<organism evidence="3 4">
    <name type="scientific">Gymnopilus dilepis</name>
    <dbReference type="NCBI Taxonomy" id="231916"/>
    <lineage>
        <taxon>Eukaryota</taxon>
        <taxon>Fungi</taxon>
        <taxon>Dikarya</taxon>
        <taxon>Basidiomycota</taxon>
        <taxon>Agaricomycotina</taxon>
        <taxon>Agaricomycetes</taxon>
        <taxon>Agaricomycetidae</taxon>
        <taxon>Agaricales</taxon>
        <taxon>Agaricineae</taxon>
        <taxon>Hymenogastraceae</taxon>
        <taxon>Gymnopilus</taxon>
    </lineage>
</organism>
<feature type="transmembrane region" description="Helical" evidence="2">
    <location>
        <begin position="411"/>
        <end position="438"/>
    </location>
</feature>
<comment type="caution">
    <text evidence="3">The sequence shown here is derived from an EMBL/GenBank/DDBJ whole genome shotgun (WGS) entry which is preliminary data.</text>
</comment>
<evidence type="ECO:0000256" key="1">
    <source>
        <dbReference type="SAM" id="MobiDB-lite"/>
    </source>
</evidence>
<keyword evidence="2" id="KW-0472">Membrane</keyword>
<accession>A0A409WKX2</accession>
<dbReference type="AlphaFoldDB" id="A0A409WKX2"/>